<name>A0A851WZB5_CORMO</name>
<dbReference type="PROSITE" id="PS00232">
    <property type="entry name" value="CADHERIN_1"/>
    <property type="match status" value="3"/>
</dbReference>
<keyword evidence="6" id="KW-0130">Cell adhesion</keyword>
<accession>A0A851WZB5</accession>
<dbReference type="PANTHER" id="PTHR24028:SF234">
    <property type="entry name" value="PROTOCADHERIN GAMMA-A3"/>
    <property type="match status" value="1"/>
</dbReference>
<dbReference type="InterPro" id="IPR002126">
    <property type="entry name" value="Cadherin-like_dom"/>
</dbReference>
<dbReference type="PANTHER" id="PTHR24028">
    <property type="entry name" value="CADHERIN-87A"/>
    <property type="match status" value="1"/>
</dbReference>
<dbReference type="FunFam" id="2.60.40.60:FF:000002">
    <property type="entry name" value="Protocadherin alpha 2"/>
    <property type="match status" value="1"/>
</dbReference>
<dbReference type="SUPFAM" id="SSF49313">
    <property type="entry name" value="Cadherin-like"/>
    <property type="match status" value="5"/>
</dbReference>
<evidence type="ECO:0000256" key="7">
    <source>
        <dbReference type="ARBA" id="ARBA00022989"/>
    </source>
</evidence>
<feature type="region of interest" description="Disordered" evidence="11">
    <location>
        <begin position="686"/>
        <end position="707"/>
    </location>
</feature>
<evidence type="ECO:0000259" key="14">
    <source>
        <dbReference type="PROSITE" id="PS50268"/>
    </source>
</evidence>
<organism evidence="15 16">
    <name type="scientific">Corvus moneduloides</name>
    <name type="common">New Caledonian crow</name>
    <dbReference type="NCBI Taxonomy" id="1196302"/>
    <lineage>
        <taxon>Eukaryota</taxon>
        <taxon>Metazoa</taxon>
        <taxon>Chordata</taxon>
        <taxon>Craniata</taxon>
        <taxon>Vertebrata</taxon>
        <taxon>Euteleostomi</taxon>
        <taxon>Archelosauria</taxon>
        <taxon>Archosauria</taxon>
        <taxon>Dinosauria</taxon>
        <taxon>Saurischia</taxon>
        <taxon>Theropoda</taxon>
        <taxon>Coelurosauria</taxon>
        <taxon>Aves</taxon>
        <taxon>Neognathae</taxon>
        <taxon>Neoaves</taxon>
        <taxon>Telluraves</taxon>
        <taxon>Australaves</taxon>
        <taxon>Passeriformes</taxon>
        <taxon>Corvoidea</taxon>
        <taxon>Corvidae</taxon>
        <taxon>Corvus</taxon>
    </lineage>
</organism>
<dbReference type="AlphaFoldDB" id="A0A851WZB5"/>
<dbReference type="GO" id="GO:0007156">
    <property type="term" value="P:homophilic cell adhesion via plasma membrane adhesion molecules"/>
    <property type="evidence" value="ECO:0007669"/>
    <property type="project" value="InterPro"/>
</dbReference>
<dbReference type="InterPro" id="IPR015919">
    <property type="entry name" value="Cadherin-like_sf"/>
</dbReference>
<protein>
    <submittedName>
        <fullName evidence="15">PCDGA protein</fullName>
    </submittedName>
</protein>
<feature type="domain" description="Cadherin" evidence="14">
    <location>
        <begin position="243"/>
        <end position="347"/>
    </location>
</feature>
<keyword evidence="7 12" id="KW-1133">Transmembrane helix</keyword>
<dbReference type="InterPro" id="IPR050174">
    <property type="entry name" value="Protocadherin/Cadherin-CA"/>
</dbReference>
<reference evidence="15" key="1">
    <citation type="submission" date="2019-09" db="EMBL/GenBank/DDBJ databases">
        <title>Bird 10,000 Genomes (B10K) Project - Family phase.</title>
        <authorList>
            <person name="Zhang G."/>
        </authorList>
    </citation>
    <scope>NUCLEOTIDE SEQUENCE</scope>
    <source>
        <strain evidence="15">OUT-0060</strain>
        <tissue evidence="15">Blood</tissue>
    </source>
</reference>
<dbReference type="Pfam" id="PF00028">
    <property type="entry name" value="Cadherin"/>
    <property type="match status" value="4"/>
</dbReference>
<keyword evidence="8 12" id="KW-0472">Membrane</keyword>
<keyword evidence="2 12" id="KW-0812">Transmembrane</keyword>
<dbReference type="FunFam" id="2.60.40.60:FF:000006">
    <property type="entry name" value="Protocadherin alpha 2"/>
    <property type="match status" value="1"/>
</dbReference>
<feature type="chain" id="PRO_5032635663" evidence="13">
    <location>
        <begin position="30"/>
        <end position="707"/>
    </location>
</feature>
<evidence type="ECO:0000256" key="6">
    <source>
        <dbReference type="ARBA" id="ARBA00022889"/>
    </source>
</evidence>
<dbReference type="Pfam" id="PF16492">
    <property type="entry name" value="Cadherin_C_2"/>
    <property type="match status" value="1"/>
</dbReference>
<feature type="domain" description="Cadherin" evidence="14">
    <location>
        <begin position="134"/>
        <end position="242"/>
    </location>
</feature>
<dbReference type="InterPro" id="IPR013164">
    <property type="entry name" value="Cadherin_N"/>
</dbReference>
<keyword evidence="5 10" id="KW-0106">Calcium</keyword>
<keyword evidence="9" id="KW-0325">Glycoprotein</keyword>
<evidence type="ECO:0000256" key="8">
    <source>
        <dbReference type="ARBA" id="ARBA00023136"/>
    </source>
</evidence>
<feature type="domain" description="Cadherin" evidence="14">
    <location>
        <begin position="453"/>
        <end position="562"/>
    </location>
</feature>
<dbReference type="Proteomes" id="UP000603793">
    <property type="component" value="Unassembled WGS sequence"/>
</dbReference>
<dbReference type="FunFam" id="2.60.40.60:FF:000001">
    <property type="entry name" value="Protocadherin alpha 2"/>
    <property type="match status" value="1"/>
</dbReference>
<feature type="domain" description="Cadherin" evidence="14">
    <location>
        <begin position="74"/>
        <end position="133"/>
    </location>
</feature>
<evidence type="ECO:0000256" key="13">
    <source>
        <dbReference type="SAM" id="SignalP"/>
    </source>
</evidence>
<dbReference type="InterPro" id="IPR032455">
    <property type="entry name" value="Cadherin_C"/>
</dbReference>
<feature type="signal peptide" evidence="13">
    <location>
        <begin position="1"/>
        <end position="29"/>
    </location>
</feature>
<feature type="transmembrane region" description="Helical" evidence="12">
    <location>
        <begin position="601"/>
        <end position="623"/>
    </location>
</feature>
<evidence type="ECO:0000313" key="15">
    <source>
        <dbReference type="EMBL" id="NXD59864.1"/>
    </source>
</evidence>
<gene>
    <name evidence="15" type="primary">Pcdhga10_3</name>
    <name evidence="15" type="ORF">CORMON_R02624</name>
</gene>
<evidence type="ECO:0000256" key="9">
    <source>
        <dbReference type="ARBA" id="ARBA00023180"/>
    </source>
</evidence>
<keyword evidence="3 13" id="KW-0732">Signal</keyword>
<dbReference type="Pfam" id="PF08266">
    <property type="entry name" value="Cadherin_2"/>
    <property type="match status" value="1"/>
</dbReference>
<evidence type="ECO:0000256" key="11">
    <source>
        <dbReference type="SAM" id="MobiDB-lite"/>
    </source>
</evidence>
<dbReference type="FunFam" id="2.60.40.60:FF:000248">
    <property type="entry name" value="Protocadherin 10"/>
    <property type="match status" value="1"/>
</dbReference>
<dbReference type="PRINTS" id="PR00205">
    <property type="entry name" value="CADHERIN"/>
</dbReference>
<evidence type="ECO:0000313" key="16">
    <source>
        <dbReference type="Proteomes" id="UP000603793"/>
    </source>
</evidence>
<dbReference type="CDD" id="cd11304">
    <property type="entry name" value="Cadherin_repeat"/>
    <property type="match status" value="5"/>
</dbReference>
<evidence type="ECO:0000256" key="5">
    <source>
        <dbReference type="ARBA" id="ARBA00022837"/>
    </source>
</evidence>
<dbReference type="Gene3D" id="2.60.40.60">
    <property type="entry name" value="Cadherins"/>
    <property type="match status" value="5"/>
</dbReference>
<sequence>MCAAGRRWGRRQRALLWAVLLAAWEAAWGQLRYSVPEEMPKGSFVGDVAKDLGLQLPALSEHGVRIVSEGRTQYFALHGKTGHLVTAERIDREQLCESVQQCVLRCELIVEEEMKFYEIEVEIADINDNAPSFQEADTDMRLSEMTAPGSRFPLTEAHDPDSGRNSLQSYELSGDEHFSLAVQAGPGGDQRPELVLAKALDREEAAFHELVLRAIDGGDPARTGTARIRVTVLDANDNAPVFSQAEYTVRVPEDVPVGSTLVTVTATDADEGLNGQVKYSFKKKKAASSQVFSLDSETGAITLGQNLDFEEGKTYLLDLEAYDGGALYDTAKVVITVTDVNDNVPEISVRSAVSTISEDSPSGTVVALLHVQDRDSGANGAVHCSIDGDVPFRLQSSHGSYYSVVTARELDREQVSEYNVTVRAADGGSPALQSSAVLALRVLDVNDNAPVFAQERYSARLAENNAAGALVLTVRATDADWGQNARVRYRLWEGRVRGAPLSSYVSVQAETGALYALRSFDYEEVRELELWVRAEDGGAPALSSNVSVRLLIVDENDNAPQVLYPPAAPPAASGKGGWSGVELAPRSSEPGALPAGSLTRWLVLAVAAVSCLFVAFLLLLLALRLRRWRREQLLAADSGVLRGVPVSHFVGIDGVRAFLQSYSHEVSLTADSRKSQLRFSGGSCCDTLPARPPPDEPAPLLGEEDPA</sequence>
<evidence type="ECO:0000256" key="1">
    <source>
        <dbReference type="ARBA" id="ARBA00004167"/>
    </source>
</evidence>
<comment type="subcellular location">
    <subcellularLocation>
        <location evidence="1">Membrane</location>
        <topology evidence="1">Single-pass membrane protein</topology>
    </subcellularLocation>
</comment>
<feature type="domain" description="Cadherin" evidence="14">
    <location>
        <begin position="348"/>
        <end position="452"/>
    </location>
</feature>
<proteinExistence type="predicted"/>
<keyword evidence="4" id="KW-0677">Repeat</keyword>
<feature type="non-terminal residue" evidence="15">
    <location>
        <position position="1"/>
    </location>
</feature>
<evidence type="ECO:0000256" key="3">
    <source>
        <dbReference type="ARBA" id="ARBA00022729"/>
    </source>
</evidence>
<evidence type="ECO:0000256" key="10">
    <source>
        <dbReference type="PROSITE-ProRule" id="PRU00043"/>
    </source>
</evidence>
<dbReference type="InterPro" id="IPR020894">
    <property type="entry name" value="Cadherin_CS"/>
</dbReference>
<dbReference type="SMART" id="SM00112">
    <property type="entry name" value="CA"/>
    <property type="match status" value="5"/>
</dbReference>
<feature type="non-terminal residue" evidence="15">
    <location>
        <position position="707"/>
    </location>
</feature>
<dbReference type="GO" id="GO:0005509">
    <property type="term" value="F:calcium ion binding"/>
    <property type="evidence" value="ECO:0007669"/>
    <property type="project" value="UniProtKB-UniRule"/>
</dbReference>
<dbReference type="PROSITE" id="PS50268">
    <property type="entry name" value="CADHERIN_2"/>
    <property type="match status" value="5"/>
</dbReference>
<evidence type="ECO:0000256" key="2">
    <source>
        <dbReference type="ARBA" id="ARBA00022692"/>
    </source>
</evidence>
<dbReference type="EMBL" id="WBNF01000508">
    <property type="protein sequence ID" value="NXD59864.1"/>
    <property type="molecule type" value="Genomic_DNA"/>
</dbReference>
<evidence type="ECO:0000256" key="12">
    <source>
        <dbReference type="SAM" id="Phobius"/>
    </source>
</evidence>
<dbReference type="GO" id="GO:0005886">
    <property type="term" value="C:plasma membrane"/>
    <property type="evidence" value="ECO:0007669"/>
    <property type="project" value="InterPro"/>
</dbReference>
<dbReference type="FunFam" id="2.60.40.60:FF:000018">
    <property type="entry name" value="Protocadherin gamma c3"/>
    <property type="match status" value="1"/>
</dbReference>
<evidence type="ECO:0000256" key="4">
    <source>
        <dbReference type="ARBA" id="ARBA00022737"/>
    </source>
</evidence>
<comment type="caution">
    <text evidence="15">The sequence shown here is derived from an EMBL/GenBank/DDBJ whole genome shotgun (WGS) entry which is preliminary data.</text>
</comment>